<dbReference type="PANTHER" id="PTHR47540:SF6">
    <property type="entry name" value="ZN(II)2CYS6 TRANSCRIPTION FACTOR (EUROFUNG)"/>
    <property type="match status" value="1"/>
</dbReference>
<dbReference type="AlphaFoldDB" id="A0A9W5Z172"/>
<keyword evidence="3" id="KW-0238">DNA-binding</keyword>
<sequence>MWDVTVQCATSLERPGISGSNLTQGPLATSDAETHISNPLDSGKSRFFVDETGRRRFLGPSSTWAYTRQVIADIKKYLNQPDSPDIPIHTDGHAYEFDWSLAEDKPFSKRELPSWDYALYLMNTVKFHIGQLYHLFDEATFTEGLHAFYHGRASEIPHFNLWYIQYLLVITFGKLFLVQRAPEDPPPGAIFFGRAMRILPDIKELYQDILLSLEILCGIALYLQCIDHRNTAYVYLGIALRIALTQGLHRDVDVESSSEHLSSRYRSIWWTLYILDRRFSSLMGAPISIQDSDVTMRLVNSGMADHRSEALVMNVKLSRIITSVLHSVYGLDGRLNRSFIGSVQRVLISLAELAPELQSRFGLSGSSDESISRVAGTLNLCYHQSVVLATRPVLVYILFEKLSVPSAGRAITEPIKALIKACFESAEKSLRILTALRSQDLLEAFLPFDIDCTHSSAFVILLIKAICLVPDISDCQTSYVDLATRILNTMIQKGSVTAQHRLSELQVLQDLLILLSERSTVLGEPDSTDMVSRSGPMLGGARTDVDVDQSGIEGVSAFPYYVDAIGDTGLSSAEMLEVARLLEWGDVLAEMPSEETQQRQDIACDQGNSSM</sequence>
<dbReference type="GO" id="GO:0005634">
    <property type="term" value="C:nucleus"/>
    <property type="evidence" value="ECO:0007669"/>
    <property type="project" value="UniProtKB-SubCell"/>
</dbReference>
<feature type="domain" description="Xylanolytic transcriptional activator regulatory" evidence="7">
    <location>
        <begin position="232"/>
        <end position="305"/>
    </location>
</feature>
<evidence type="ECO:0000313" key="9">
    <source>
        <dbReference type="Proteomes" id="UP001143548"/>
    </source>
</evidence>
<proteinExistence type="predicted"/>
<dbReference type="PANTHER" id="PTHR47540">
    <property type="entry name" value="THIAMINE REPRESSIBLE GENES REGULATORY PROTEIN THI5"/>
    <property type="match status" value="1"/>
</dbReference>
<reference evidence="8" key="1">
    <citation type="submission" date="2022-07" db="EMBL/GenBank/DDBJ databases">
        <title>Taxonomy of Aspergillus series Nigri: significant species reduction supported by multi-species coalescent approaches.</title>
        <authorList>
            <person name="Bian C."/>
            <person name="Kusuya Y."/>
            <person name="Sklenar F."/>
            <person name="D'hooge E."/>
            <person name="Yaguchi T."/>
            <person name="Takahashi H."/>
            <person name="Hubka V."/>
        </authorList>
    </citation>
    <scope>NUCLEOTIDE SEQUENCE</scope>
    <source>
        <strain evidence="8">CBS 733.88</strain>
    </source>
</reference>
<gene>
    <name evidence="8" type="ORF">AbraCBS73388_004636</name>
</gene>
<dbReference type="InterPro" id="IPR051711">
    <property type="entry name" value="Stress_Response_Reg"/>
</dbReference>
<keyword evidence="2" id="KW-0805">Transcription regulation</keyword>
<accession>A0A9W5Z172</accession>
<dbReference type="GO" id="GO:0045944">
    <property type="term" value="P:positive regulation of transcription by RNA polymerase II"/>
    <property type="evidence" value="ECO:0007669"/>
    <property type="project" value="TreeGrafter"/>
</dbReference>
<keyword evidence="5" id="KW-0539">Nucleus</keyword>
<dbReference type="Proteomes" id="UP001143548">
    <property type="component" value="Unassembled WGS sequence"/>
</dbReference>
<dbReference type="GO" id="GO:0008270">
    <property type="term" value="F:zinc ion binding"/>
    <property type="evidence" value="ECO:0007669"/>
    <property type="project" value="InterPro"/>
</dbReference>
<dbReference type="GO" id="GO:0006351">
    <property type="term" value="P:DNA-templated transcription"/>
    <property type="evidence" value="ECO:0007669"/>
    <property type="project" value="InterPro"/>
</dbReference>
<evidence type="ECO:0000256" key="6">
    <source>
        <dbReference type="SAM" id="MobiDB-lite"/>
    </source>
</evidence>
<keyword evidence="4" id="KW-0804">Transcription</keyword>
<evidence type="ECO:0000256" key="2">
    <source>
        <dbReference type="ARBA" id="ARBA00023015"/>
    </source>
</evidence>
<comment type="subcellular location">
    <subcellularLocation>
        <location evidence="1">Nucleus</location>
    </subcellularLocation>
</comment>
<evidence type="ECO:0000313" key="8">
    <source>
        <dbReference type="EMBL" id="GKZ27418.1"/>
    </source>
</evidence>
<evidence type="ECO:0000256" key="1">
    <source>
        <dbReference type="ARBA" id="ARBA00004123"/>
    </source>
</evidence>
<evidence type="ECO:0000256" key="5">
    <source>
        <dbReference type="ARBA" id="ARBA00023242"/>
    </source>
</evidence>
<dbReference type="EMBL" id="BROQ01000211">
    <property type="protein sequence ID" value="GKZ27418.1"/>
    <property type="molecule type" value="Genomic_DNA"/>
</dbReference>
<dbReference type="Pfam" id="PF04082">
    <property type="entry name" value="Fungal_trans"/>
    <property type="match status" value="1"/>
</dbReference>
<dbReference type="CDD" id="cd12148">
    <property type="entry name" value="fungal_TF_MHR"/>
    <property type="match status" value="1"/>
</dbReference>
<comment type="caution">
    <text evidence="8">The sequence shown here is derived from an EMBL/GenBank/DDBJ whole genome shotgun (WGS) entry which is preliminary data.</text>
</comment>
<feature type="region of interest" description="Disordered" evidence="6">
    <location>
        <begin position="592"/>
        <end position="611"/>
    </location>
</feature>
<name>A0A9W5Z172_9EURO</name>
<evidence type="ECO:0000256" key="3">
    <source>
        <dbReference type="ARBA" id="ARBA00023125"/>
    </source>
</evidence>
<organism evidence="8 9">
    <name type="scientific">Aspergillus brasiliensis</name>
    <dbReference type="NCBI Taxonomy" id="319629"/>
    <lineage>
        <taxon>Eukaryota</taxon>
        <taxon>Fungi</taxon>
        <taxon>Dikarya</taxon>
        <taxon>Ascomycota</taxon>
        <taxon>Pezizomycotina</taxon>
        <taxon>Eurotiomycetes</taxon>
        <taxon>Eurotiomycetidae</taxon>
        <taxon>Eurotiales</taxon>
        <taxon>Aspergillaceae</taxon>
        <taxon>Aspergillus</taxon>
        <taxon>Aspergillus subgen. Circumdati</taxon>
    </lineage>
</organism>
<dbReference type="SMART" id="SM00906">
    <property type="entry name" value="Fungal_trans"/>
    <property type="match status" value="1"/>
</dbReference>
<dbReference type="InterPro" id="IPR007219">
    <property type="entry name" value="XnlR_reg_dom"/>
</dbReference>
<protein>
    <recommendedName>
        <fullName evidence="7">Xylanolytic transcriptional activator regulatory domain-containing protein</fullName>
    </recommendedName>
</protein>
<evidence type="ECO:0000256" key="4">
    <source>
        <dbReference type="ARBA" id="ARBA00023163"/>
    </source>
</evidence>
<evidence type="ECO:0000259" key="7">
    <source>
        <dbReference type="SMART" id="SM00906"/>
    </source>
</evidence>
<dbReference type="GO" id="GO:0043565">
    <property type="term" value="F:sequence-specific DNA binding"/>
    <property type="evidence" value="ECO:0007669"/>
    <property type="project" value="TreeGrafter"/>
</dbReference>